<evidence type="ECO:0000256" key="6">
    <source>
        <dbReference type="ARBA" id="ARBA00022989"/>
    </source>
</evidence>
<dbReference type="GO" id="GO:0004252">
    <property type="term" value="F:serine-type endopeptidase activity"/>
    <property type="evidence" value="ECO:0007669"/>
    <property type="project" value="InterPro"/>
</dbReference>
<sequence length="189" mass="20953">MKKMLIKQLRILFLLAGLMVGVYLINLVFGGVLFSYGLIPRRLTGLWGVFTSVLIHKDLGHLLGNLSALLVLAWLCMLRSIRYFIIASTFIIIVGGLLLWLFGRSASHIGASGWIFGLWGLLLANGYFERTIKNIVISIAVIVLYSGFVFGLLPDKQVSFEGHICGMIAGILFSWLTHKTKIAKHNGYA</sequence>
<protein>
    <submittedName>
        <fullName evidence="10">Rhomboid family intramembrane serine protease</fullName>
    </submittedName>
</protein>
<evidence type="ECO:0000256" key="7">
    <source>
        <dbReference type="ARBA" id="ARBA00023136"/>
    </source>
</evidence>
<name>A0A3S9XC70_9GAMM</name>
<evidence type="ECO:0000313" key="10">
    <source>
        <dbReference type="EMBL" id="AZS49951.1"/>
    </source>
</evidence>
<keyword evidence="7 8" id="KW-0472">Membrane</keyword>
<dbReference type="KEGG" id="emo:DM558_03790"/>
<gene>
    <name evidence="10" type="ORF">DM558_03790</name>
</gene>
<evidence type="ECO:0000256" key="8">
    <source>
        <dbReference type="SAM" id="Phobius"/>
    </source>
</evidence>
<evidence type="ECO:0000256" key="4">
    <source>
        <dbReference type="ARBA" id="ARBA00022692"/>
    </source>
</evidence>
<dbReference type="Proteomes" id="UP000273143">
    <property type="component" value="Chromosome"/>
</dbReference>
<dbReference type="InterPro" id="IPR022764">
    <property type="entry name" value="Peptidase_S54_rhomboid_dom"/>
</dbReference>
<dbReference type="PANTHER" id="PTHR43066">
    <property type="entry name" value="RHOMBOID-RELATED PROTEIN"/>
    <property type="match status" value="1"/>
</dbReference>
<organism evidence="10 11">
    <name type="scientific">Entomomonas moraniae</name>
    <dbReference type="NCBI Taxonomy" id="2213226"/>
    <lineage>
        <taxon>Bacteria</taxon>
        <taxon>Pseudomonadati</taxon>
        <taxon>Pseudomonadota</taxon>
        <taxon>Gammaproteobacteria</taxon>
        <taxon>Pseudomonadales</taxon>
        <taxon>Pseudomonadaceae</taxon>
        <taxon>Entomomonas</taxon>
    </lineage>
</organism>
<keyword evidence="5" id="KW-0378">Hydrolase</keyword>
<proteinExistence type="inferred from homology"/>
<evidence type="ECO:0000313" key="11">
    <source>
        <dbReference type="Proteomes" id="UP000273143"/>
    </source>
</evidence>
<dbReference type="GO" id="GO:0006508">
    <property type="term" value="P:proteolysis"/>
    <property type="evidence" value="ECO:0007669"/>
    <property type="project" value="UniProtKB-KW"/>
</dbReference>
<feature type="transmembrane region" description="Helical" evidence="8">
    <location>
        <begin position="159"/>
        <end position="176"/>
    </location>
</feature>
<dbReference type="EMBL" id="CP029822">
    <property type="protein sequence ID" value="AZS49951.1"/>
    <property type="molecule type" value="Genomic_DNA"/>
</dbReference>
<feature type="domain" description="Peptidase S54 rhomboid" evidence="9">
    <location>
        <begin position="46"/>
        <end position="179"/>
    </location>
</feature>
<dbReference type="Pfam" id="PF01694">
    <property type="entry name" value="Rhomboid"/>
    <property type="match status" value="1"/>
</dbReference>
<comment type="subcellular location">
    <subcellularLocation>
        <location evidence="1">Membrane</location>
        <topology evidence="1">Multi-pass membrane protein</topology>
    </subcellularLocation>
</comment>
<comment type="similarity">
    <text evidence="2">Belongs to the peptidase S54 family.</text>
</comment>
<reference evidence="11" key="1">
    <citation type="submission" date="2018-06" db="EMBL/GenBank/DDBJ databases">
        <title>Complete genome of Pseudomonas insecticola strain QZS01.</title>
        <authorList>
            <person name="Wang J."/>
            <person name="Su Q."/>
        </authorList>
    </citation>
    <scope>NUCLEOTIDE SEQUENCE [LARGE SCALE GENOMIC DNA]</scope>
    <source>
        <strain evidence="11">QZS01</strain>
    </source>
</reference>
<accession>A0A3S9XC70</accession>
<evidence type="ECO:0000256" key="1">
    <source>
        <dbReference type="ARBA" id="ARBA00004141"/>
    </source>
</evidence>
<feature type="transmembrane region" description="Helical" evidence="8">
    <location>
        <begin position="12"/>
        <end position="39"/>
    </location>
</feature>
<feature type="transmembrane region" description="Helical" evidence="8">
    <location>
        <begin position="109"/>
        <end position="128"/>
    </location>
</feature>
<dbReference type="Gene3D" id="1.20.1540.10">
    <property type="entry name" value="Rhomboid-like"/>
    <property type="match status" value="1"/>
</dbReference>
<keyword evidence="3 10" id="KW-0645">Protease</keyword>
<feature type="transmembrane region" description="Helical" evidence="8">
    <location>
        <begin position="59"/>
        <end position="76"/>
    </location>
</feature>
<keyword evidence="6 8" id="KW-1133">Transmembrane helix</keyword>
<dbReference type="AlphaFoldDB" id="A0A3S9XC70"/>
<dbReference type="PANTHER" id="PTHR43066:SF1">
    <property type="entry name" value="RHOMBOID PROTEIN 2"/>
    <property type="match status" value="1"/>
</dbReference>
<keyword evidence="4 8" id="KW-0812">Transmembrane</keyword>
<evidence type="ECO:0000259" key="9">
    <source>
        <dbReference type="Pfam" id="PF01694"/>
    </source>
</evidence>
<dbReference type="InterPro" id="IPR035952">
    <property type="entry name" value="Rhomboid-like_sf"/>
</dbReference>
<evidence type="ECO:0000256" key="3">
    <source>
        <dbReference type="ARBA" id="ARBA00022670"/>
    </source>
</evidence>
<feature type="transmembrane region" description="Helical" evidence="8">
    <location>
        <begin position="135"/>
        <end position="153"/>
    </location>
</feature>
<evidence type="ECO:0000256" key="2">
    <source>
        <dbReference type="ARBA" id="ARBA00009045"/>
    </source>
</evidence>
<feature type="transmembrane region" description="Helical" evidence="8">
    <location>
        <begin position="83"/>
        <end position="103"/>
    </location>
</feature>
<dbReference type="GO" id="GO:0016020">
    <property type="term" value="C:membrane"/>
    <property type="evidence" value="ECO:0007669"/>
    <property type="project" value="UniProtKB-SubCell"/>
</dbReference>
<evidence type="ECO:0000256" key="5">
    <source>
        <dbReference type="ARBA" id="ARBA00022801"/>
    </source>
</evidence>
<dbReference type="SUPFAM" id="SSF144091">
    <property type="entry name" value="Rhomboid-like"/>
    <property type="match status" value="1"/>
</dbReference>
<keyword evidence="11" id="KW-1185">Reference proteome</keyword>